<dbReference type="VEuPathDB" id="TriTrypDB:TvY486_1012640"/>
<dbReference type="Pfam" id="PF12796">
    <property type="entry name" value="Ank_2"/>
    <property type="match status" value="1"/>
</dbReference>
<evidence type="ECO:0000313" key="2">
    <source>
        <dbReference type="EMBL" id="CCC52221.1"/>
    </source>
</evidence>
<dbReference type="PANTHER" id="PTHR24184">
    <property type="entry name" value="SI:CH211-189E2.2"/>
    <property type="match status" value="1"/>
</dbReference>
<gene>
    <name evidence="2" type="ORF">TVY486_1012640</name>
</gene>
<protein>
    <submittedName>
        <fullName evidence="2">Uncharacterized protein</fullName>
    </submittedName>
</protein>
<dbReference type="PROSITE" id="PS50297">
    <property type="entry name" value="ANK_REP_REGION"/>
    <property type="match status" value="2"/>
</dbReference>
<name>G0U459_TRYVY</name>
<dbReference type="InterPro" id="IPR036770">
    <property type="entry name" value="Ankyrin_rpt-contain_sf"/>
</dbReference>
<feature type="repeat" description="ANK" evidence="1">
    <location>
        <begin position="248"/>
        <end position="280"/>
    </location>
</feature>
<feature type="repeat" description="ANK" evidence="1">
    <location>
        <begin position="172"/>
        <end position="204"/>
    </location>
</feature>
<dbReference type="EMBL" id="HE573026">
    <property type="protein sequence ID" value="CCC52221.1"/>
    <property type="molecule type" value="Genomic_DNA"/>
</dbReference>
<dbReference type="PANTHER" id="PTHR24184:SF11">
    <property type="entry name" value="ANKYRIN REPEAT AND SOCS BOX CONTAINING 3"/>
    <property type="match status" value="1"/>
</dbReference>
<dbReference type="PROSITE" id="PS50088">
    <property type="entry name" value="ANK_REPEAT"/>
    <property type="match status" value="2"/>
</dbReference>
<dbReference type="SUPFAM" id="SSF48403">
    <property type="entry name" value="Ankyrin repeat"/>
    <property type="match status" value="1"/>
</dbReference>
<sequence>MQAHLSELCKNSEVQVLIDYLSQLCPGRAAEVSLEEEQDEHKERITGGFACESNTQMFQSFNGIWAYQDDDGRTALHWAISMKNFALASRLMCCPYYALAFSADHDDTTPFMTACTVSAPVEFLTQLLIYAAAQRRWNLLQDQDEGDDVVRDNGEDVLAVHRQAIVNHADVYGNTALLHAAGRGYLGILRFLLHHGASISHTNKRGQSALHRASSRGFLEVAEELVAASRKVHDNPQHIQWMNAQDYRGDTALFYASMDNNEELGRYLLRQGADRNIKNKEGKEFWEV</sequence>
<organism evidence="2">
    <name type="scientific">Trypanosoma vivax (strain Y486)</name>
    <dbReference type="NCBI Taxonomy" id="1055687"/>
    <lineage>
        <taxon>Eukaryota</taxon>
        <taxon>Discoba</taxon>
        <taxon>Euglenozoa</taxon>
        <taxon>Kinetoplastea</taxon>
        <taxon>Metakinetoplastina</taxon>
        <taxon>Trypanosomatida</taxon>
        <taxon>Trypanosomatidae</taxon>
        <taxon>Trypanosoma</taxon>
        <taxon>Duttonella</taxon>
    </lineage>
</organism>
<dbReference type="InterPro" id="IPR002110">
    <property type="entry name" value="Ankyrin_rpt"/>
</dbReference>
<dbReference type="SMART" id="SM00248">
    <property type="entry name" value="ANK"/>
    <property type="match status" value="4"/>
</dbReference>
<dbReference type="Gene3D" id="1.25.40.20">
    <property type="entry name" value="Ankyrin repeat-containing domain"/>
    <property type="match status" value="2"/>
</dbReference>
<reference evidence="2" key="1">
    <citation type="journal article" date="2012" name="Proc. Natl. Acad. Sci. U.S.A.">
        <title>Antigenic diversity is generated by distinct evolutionary mechanisms in African trypanosome species.</title>
        <authorList>
            <person name="Jackson A.P."/>
            <person name="Berry A."/>
            <person name="Aslett M."/>
            <person name="Allison H.C."/>
            <person name="Burton P."/>
            <person name="Vavrova-Anderson J."/>
            <person name="Brown R."/>
            <person name="Browne H."/>
            <person name="Corton N."/>
            <person name="Hauser H."/>
            <person name="Gamble J."/>
            <person name="Gilderthorp R."/>
            <person name="Marcello L."/>
            <person name="McQuillan J."/>
            <person name="Otto T.D."/>
            <person name="Quail M.A."/>
            <person name="Sanders M.J."/>
            <person name="van Tonder A."/>
            <person name="Ginger M.L."/>
            <person name="Field M.C."/>
            <person name="Barry J.D."/>
            <person name="Hertz-Fowler C."/>
            <person name="Berriman M."/>
        </authorList>
    </citation>
    <scope>NUCLEOTIDE SEQUENCE</scope>
    <source>
        <strain evidence="2">Y486</strain>
    </source>
</reference>
<dbReference type="OMA" id="INWQDAD"/>
<keyword evidence="1" id="KW-0040">ANK repeat</keyword>
<accession>G0U459</accession>
<evidence type="ECO:0000256" key="1">
    <source>
        <dbReference type="PROSITE-ProRule" id="PRU00023"/>
    </source>
</evidence>
<proteinExistence type="predicted"/>
<dbReference type="AlphaFoldDB" id="G0U459"/>